<protein>
    <submittedName>
        <fullName evidence="5">Metallophosphoesterase</fullName>
    </submittedName>
</protein>
<dbReference type="RefSeq" id="WP_148455576.1">
    <property type="nucleotide sequence ID" value="NZ_VSDO01000004.1"/>
</dbReference>
<name>A0A5D0CNT4_9BACL</name>
<dbReference type="InterPro" id="IPR029052">
    <property type="entry name" value="Metallo-depent_PP-like"/>
</dbReference>
<dbReference type="OrthoDB" id="9772095at2"/>
<keyword evidence="6" id="KW-1185">Reference proteome</keyword>
<dbReference type="InterPro" id="IPR036415">
    <property type="entry name" value="Lamin_tail_dom_sf"/>
</dbReference>
<evidence type="ECO:0000256" key="2">
    <source>
        <dbReference type="SAM" id="SignalP"/>
    </source>
</evidence>
<reference evidence="5 6" key="1">
    <citation type="submission" date="2019-08" db="EMBL/GenBank/DDBJ databases">
        <title>Genome sequencing of Paenibacillus faecis DSM 23593(T).</title>
        <authorList>
            <person name="Kook J.-K."/>
            <person name="Park S.-N."/>
            <person name="Lim Y.K."/>
        </authorList>
    </citation>
    <scope>NUCLEOTIDE SEQUENCE [LARGE SCALE GENOMIC DNA]</scope>
    <source>
        <strain evidence="5 6">DSM 23593</strain>
    </source>
</reference>
<sequence>MRKQQWLAGLLACSMLCVQFFHPALENKAQAAAPGAGVFITEVYPDDRSNQDRIEGAGSADLFEFVEIYNPSDREVSFNEEYKIRYNYNTGVKDLSVTVTDTAYGSLNDVIIPAGSPAVLWVERTSSSITGAASKLTEADFRSYHGVPDGIPVFKLRGQDGLANTDRGLYVTRKNDNAAVISEVYYTADDVGDGKSLHLQLPSSGAAMVAYAREAAPSAGVIEPEQLVSVANHAPAIVHVPAASADRSQDVTVTASVYDEDGDAPQVKLFYKSIANSPFAEAPMQSSGGDAYAGVIPSSQLFGDMLYYYIEATDGIETTRSQEYAITLTGTVTAEVPLVLITEILPNPAGDYRWGSGNQYEYVEIYNNSSETLDLKDYRLWYLYPGNTAPKQWTIPQHTAIEPYTAAVIWFAKEAIANGQGYTTTADFNLHFNSTLEDSDVIFYDNSKPSDFNLPNSLQRGLALSSPEQPDRYLVEAWYDPSTPDSPDRLVNDVRNAVVRYTYPESGHVMKRLDNRMYANPGSIDPGQVPPVDGVDMTAPVLEHEQAVYNLGQNEPYTVKLVSNEPLARAEVMYGPATNEATVFAGKEPLKLLSQDGGKYVYGGTIAFPEKGAYRYIIEAQDEHGNRTRVPYNSRGGLLTVNATGAGTELPEPGLSIEAGGMFKDKAAFYAYGRSAQEQVEVRLDGQPLPMRKALPGTLQLGMQTRGVDQIYQASASALDPSGQPSFFTRILPKYSDGAWSIFPMTPDLLVTGSVVSVHTGNENAPYQLSEHDKVFGINNHDDFEVMNVHLVLPDGSVVKPDRVVNYLGNRSQTMVDYREDTYYGFGDADYGSNPNKPMISHFHFPVPEEKYTARYVELDTEKLKDGVYPLALTIGNDELEAFDIMIDNTDPVIEAVVSGEGLPVEEGQALKGAITLNVIASDNLTGIHKTEAELDGAKIELPHATSSTVLTPGEHRLKVTVYDGAGNTAVMERAFVIGEEKPLAPGEVSPADFAINVPTDATLRAHVSDPSGDKLDVRFLEADKYDFVRTEGIAGYRNTADREPPLVLTPEGETGLSADEKARIAKPDGEYLVSDTDSGFPYHRFEIKLEQELQPGDKAELYWKGRTLPGRIVTLYAWDYEAGKWTALKSATGDAKESDIELASQVEPSRFVRDGRIQAMVQDEVKGVNDPFTILWFTDTQYYAESYPEIFDTMGDWIADQYRRGTFSYAIHTGDIVNKANDEAQWKVADRNLKKLDEAGVPYGVLAGNHDVIIDGVDYTNYGKYVGADRYEKNPWYGGQMDNNRNHYDLYSFGGHDFIFLYIGFGLEDTPETIAWANEVLKKHADRVAIVGMHAYLETNGTLSNMAQNVFDQVIAPNPNVQLVLSGHYHAANRVVKTVQNPDGSTRRVIEMLADYQGGPSGGSGYLRLLKFDPSAGTLDVDTYSPYLDDYNFFDDAIEDFTEPFAFRDTTKRVATDYFALNVFKDRVIGEQTDLASGSEASAVWKNLQRDHTYYWYMQLTDEYGAERLSPIYRFTTGTPKPGGGDGENPGGNPGTNPGSGGGNAGNSPGSGSGSGGMTGGAPGSKNGTAPPSGQTPPPGTVVAPTKIEGDQAVATPDASALNQALNQAATDNGIRTVTIELDAQGKRHNGDVVLRLPSGLLNQVSGSDRYRVETPAATVTVPSDLLTNLPNTGEYAELVIGRAERESLASPVRGMIGARPAIDLSLRIEGAAAKWANGKTEVVISLPYTPAAGEQPDNLVIMSIREDGTARAVINGRYDEQTRSMVFRTNHLGTFAVAYQTVPYADVKANDWYFAAVNYLSARDVVKGTGAENFRPKAEISRADFLVMAMNAFGYKISGTGADANFADAGNKYYTPYLAEAKRLGLVKGEGDNRFRPEAGITRQDMMVMLHRIAELSGTKLPSGSGSSGIQAFRDAYKVAGYAAPAMEAMLKAGIIQGTGDRLLEPQAKTNRAQAAQAVYNFVSGL</sequence>
<dbReference type="GO" id="GO:0016787">
    <property type="term" value="F:hydrolase activity"/>
    <property type="evidence" value="ECO:0007669"/>
    <property type="project" value="InterPro"/>
</dbReference>
<dbReference type="InterPro" id="IPR051918">
    <property type="entry name" value="STPP_CPPED1"/>
</dbReference>
<feature type="domain" description="SLH" evidence="3">
    <location>
        <begin position="1846"/>
        <end position="1906"/>
    </location>
</feature>
<dbReference type="InterPro" id="IPR004843">
    <property type="entry name" value="Calcineurin-like_PHP"/>
</dbReference>
<dbReference type="Proteomes" id="UP000325218">
    <property type="component" value="Unassembled WGS sequence"/>
</dbReference>
<dbReference type="SUPFAM" id="SSF56300">
    <property type="entry name" value="Metallo-dependent phosphatases"/>
    <property type="match status" value="1"/>
</dbReference>
<feature type="signal peptide" evidence="2">
    <location>
        <begin position="1"/>
        <end position="23"/>
    </location>
</feature>
<evidence type="ECO:0000256" key="1">
    <source>
        <dbReference type="SAM" id="MobiDB-lite"/>
    </source>
</evidence>
<dbReference type="Gene3D" id="3.60.21.10">
    <property type="match status" value="1"/>
</dbReference>
<feature type="region of interest" description="Disordered" evidence="1">
    <location>
        <begin position="1516"/>
        <end position="1586"/>
    </location>
</feature>
<feature type="compositionally biased region" description="Gly residues" evidence="1">
    <location>
        <begin position="1522"/>
        <end position="1564"/>
    </location>
</feature>
<dbReference type="Pfam" id="PF00932">
    <property type="entry name" value="LTD"/>
    <property type="match status" value="1"/>
</dbReference>
<feature type="domain" description="LTD" evidence="4">
    <location>
        <begin position="320"/>
        <end position="483"/>
    </location>
</feature>
<accession>A0A5D0CNT4</accession>
<dbReference type="Pfam" id="PF00395">
    <property type="entry name" value="SLH"/>
    <property type="match status" value="3"/>
</dbReference>
<feature type="chain" id="PRO_5038340451" evidence="2">
    <location>
        <begin position="24"/>
        <end position="1968"/>
    </location>
</feature>
<dbReference type="SUPFAM" id="SSF74853">
    <property type="entry name" value="Lamin A/C globular tail domain"/>
    <property type="match status" value="1"/>
</dbReference>
<proteinExistence type="predicted"/>
<evidence type="ECO:0000259" key="3">
    <source>
        <dbReference type="PROSITE" id="PS51272"/>
    </source>
</evidence>
<dbReference type="Pfam" id="PF00149">
    <property type="entry name" value="Metallophos"/>
    <property type="match status" value="1"/>
</dbReference>
<evidence type="ECO:0000313" key="5">
    <source>
        <dbReference type="EMBL" id="TYA11586.1"/>
    </source>
</evidence>
<dbReference type="InterPro" id="IPR001322">
    <property type="entry name" value="Lamin_tail_dom"/>
</dbReference>
<feature type="domain" description="SLH" evidence="3">
    <location>
        <begin position="1782"/>
        <end position="1845"/>
    </location>
</feature>
<gene>
    <name evidence="5" type="ORF">FRY98_20900</name>
</gene>
<feature type="domain" description="SLH" evidence="3">
    <location>
        <begin position="1912"/>
        <end position="1968"/>
    </location>
</feature>
<feature type="domain" description="LTD" evidence="4">
    <location>
        <begin position="27"/>
        <end position="188"/>
    </location>
</feature>
<evidence type="ECO:0000313" key="6">
    <source>
        <dbReference type="Proteomes" id="UP000325218"/>
    </source>
</evidence>
<dbReference type="PROSITE" id="PS51272">
    <property type="entry name" value="SLH"/>
    <property type="match status" value="3"/>
</dbReference>
<dbReference type="PROSITE" id="PS51841">
    <property type="entry name" value="LTD"/>
    <property type="match status" value="2"/>
</dbReference>
<evidence type="ECO:0000259" key="4">
    <source>
        <dbReference type="PROSITE" id="PS51841"/>
    </source>
</evidence>
<dbReference type="PANTHER" id="PTHR43143">
    <property type="entry name" value="METALLOPHOSPHOESTERASE, CALCINEURIN SUPERFAMILY"/>
    <property type="match status" value="1"/>
</dbReference>
<dbReference type="PANTHER" id="PTHR43143:SF5">
    <property type="entry name" value="SECRETED PROTEIN"/>
    <property type="match status" value="1"/>
</dbReference>
<organism evidence="5 6">
    <name type="scientific">Paenibacillus faecis</name>
    <dbReference type="NCBI Taxonomy" id="862114"/>
    <lineage>
        <taxon>Bacteria</taxon>
        <taxon>Bacillati</taxon>
        <taxon>Bacillota</taxon>
        <taxon>Bacilli</taxon>
        <taxon>Bacillales</taxon>
        <taxon>Paenibacillaceae</taxon>
        <taxon>Paenibacillus</taxon>
    </lineage>
</organism>
<keyword evidence="2" id="KW-0732">Signal</keyword>
<comment type="caution">
    <text evidence="5">The sequence shown here is derived from an EMBL/GenBank/DDBJ whole genome shotgun (WGS) entry which is preliminary data.</text>
</comment>
<dbReference type="InterPro" id="IPR001119">
    <property type="entry name" value="SLH_dom"/>
</dbReference>
<dbReference type="EMBL" id="VSDO01000004">
    <property type="protein sequence ID" value="TYA11586.1"/>
    <property type="molecule type" value="Genomic_DNA"/>
</dbReference>